<keyword evidence="2" id="KW-1185">Reference proteome</keyword>
<dbReference type="PANTHER" id="PTHR13024">
    <property type="entry name" value="MICROSOMAL TRIGLYCERIDE TRANSFER PROTEIN, LARGE SUBUNIT"/>
    <property type="match status" value="1"/>
</dbReference>
<dbReference type="OrthoDB" id="5865932at2759"/>
<dbReference type="GO" id="GO:0016323">
    <property type="term" value="C:basolateral plasma membrane"/>
    <property type="evidence" value="ECO:0007669"/>
    <property type="project" value="TreeGrafter"/>
</dbReference>
<evidence type="ECO:0000313" key="2">
    <source>
        <dbReference type="Proteomes" id="UP000271889"/>
    </source>
</evidence>
<dbReference type="PANTHER" id="PTHR13024:SF0">
    <property type="entry name" value="MICROSOMAL TRIACYLGLYCEROL TRANSFER PROTEIN"/>
    <property type="match status" value="1"/>
</dbReference>
<proteinExistence type="predicted"/>
<dbReference type="GO" id="GO:0042157">
    <property type="term" value="P:lipoprotein metabolic process"/>
    <property type="evidence" value="ECO:0007669"/>
    <property type="project" value="TreeGrafter"/>
</dbReference>
<reference evidence="1 2" key="1">
    <citation type="submission" date="2018-11" db="EMBL/GenBank/DDBJ databases">
        <authorList>
            <consortium name="Pathogen Informatics"/>
        </authorList>
    </citation>
    <scope>NUCLEOTIDE SEQUENCE [LARGE SCALE GENOMIC DNA]</scope>
</reference>
<organism evidence="1 2">
    <name type="scientific">Cylicostephanus goldi</name>
    <name type="common">Nematode worm</name>
    <dbReference type="NCBI Taxonomy" id="71465"/>
    <lineage>
        <taxon>Eukaryota</taxon>
        <taxon>Metazoa</taxon>
        <taxon>Ecdysozoa</taxon>
        <taxon>Nematoda</taxon>
        <taxon>Chromadorea</taxon>
        <taxon>Rhabditida</taxon>
        <taxon>Rhabditina</taxon>
        <taxon>Rhabditomorpha</taxon>
        <taxon>Strongyloidea</taxon>
        <taxon>Strongylidae</taxon>
        <taxon>Cylicostephanus</taxon>
    </lineage>
</organism>
<dbReference type="EMBL" id="UYRV01126054">
    <property type="protein sequence ID" value="VDN35083.1"/>
    <property type="molecule type" value="Genomic_DNA"/>
</dbReference>
<dbReference type="InterPro" id="IPR039988">
    <property type="entry name" value="MTTP"/>
</dbReference>
<dbReference type="GO" id="GO:0005548">
    <property type="term" value="F:phospholipid transporter activity"/>
    <property type="evidence" value="ECO:0007669"/>
    <property type="project" value="InterPro"/>
</dbReference>
<dbReference type="GO" id="GO:0005794">
    <property type="term" value="C:Golgi apparatus"/>
    <property type="evidence" value="ECO:0007669"/>
    <property type="project" value="TreeGrafter"/>
</dbReference>
<name>A0A3P7NDD9_CYLGO</name>
<sequence>IVTKFIHDISNCDNDKCWLKALRVLRNLPINASYDLAQGLLCTNKHSREVQMAALHVIKAADPSLYDMKLINTLIKLFRNTCPQPTSTGESQLAVDILLK</sequence>
<dbReference type="GO" id="GO:0005783">
    <property type="term" value="C:endoplasmic reticulum"/>
    <property type="evidence" value="ECO:0007669"/>
    <property type="project" value="TreeGrafter"/>
</dbReference>
<dbReference type="AlphaFoldDB" id="A0A3P7NDD9"/>
<evidence type="ECO:0008006" key="3">
    <source>
        <dbReference type="Google" id="ProtNLM"/>
    </source>
</evidence>
<accession>A0A3P7NDD9</accession>
<evidence type="ECO:0000313" key="1">
    <source>
        <dbReference type="EMBL" id="VDN35083.1"/>
    </source>
</evidence>
<feature type="non-terminal residue" evidence="1">
    <location>
        <position position="1"/>
    </location>
</feature>
<dbReference type="Proteomes" id="UP000271889">
    <property type="component" value="Unassembled WGS sequence"/>
</dbReference>
<protein>
    <recommendedName>
        <fullName evidence="3">Clathrin/coatomer adaptor adaptin-like N-terminal domain-containing protein</fullName>
    </recommendedName>
</protein>
<gene>
    <name evidence="1" type="ORF">CGOC_LOCUS12830</name>
</gene>